<keyword evidence="9 13" id="KW-0198">Cysteine biosynthesis</keyword>
<evidence type="ECO:0000256" key="8">
    <source>
        <dbReference type="ARBA" id="ARBA00022898"/>
    </source>
</evidence>
<dbReference type="GO" id="GO:0016846">
    <property type="term" value="F:carbon-sulfur lyase activity"/>
    <property type="evidence" value="ECO:0007669"/>
    <property type="project" value="UniProtKB-ARBA"/>
</dbReference>
<evidence type="ECO:0000256" key="9">
    <source>
        <dbReference type="ARBA" id="ARBA00023192"/>
    </source>
</evidence>
<keyword evidence="16" id="KW-1185">Reference proteome</keyword>
<dbReference type="Proteomes" id="UP001139263">
    <property type="component" value="Unassembled WGS sequence"/>
</dbReference>
<feature type="binding site" evidence="11">
    <location>
        <position position="267"/>
    </location>
    <ligand>
        <name>pyridoxal 5'-phosphate</name>
        <dbReference type="ChEBI" id="CHEBI:597326"/>
    </ligand>
</feature>
<comment type="similarity">
    <text evidence="3 13">Belongs to the cysteine synthase/cystathionine beta-synthase family.</text>
</comment>
<sequence>MIGTKNILQLIGKTPIVQLQHLVDDDSADVFVKLEWFNPGGSIKDRVALSMVEAAEKAGLLTAGKIIVEPTSGNTGIGLALVGAAKGYKVLLVMPETMSVERRSLLRAYGADLMLTPGALGMRGAIEKAGEIVEQDPLRYYMPQQFDNPANVAAHRLTTGPEIVEQMDGTLDAFVSAVGTGGTLTGIGTVLRERIPGCKLIAVEPATSPVLSGGQAGPHKIQGIGAGFVPSILQRELMDRIMLVTDEESFITARRLAREEGLLVGISSGAAVSAALHIAKELGKGHKVLTISASNGERYLSTPLFQEG</sequence>
<dbReference type="InterPro" id="IPR005856">
    <property type="entry name" value="Cys_synth"/>
</dbReference>
<evidence type="ECO:0000313" key="15">
    <source>
        <dbReference type="EMBL" id="MCI0182592.1"/>
    </source>
</evidence>
<dbReference type="NCBIfam" id="TIGR01136">
    <property type="entry name" value="cysKM"/>
    <property type="match status" value="1"/>
</dbReference>
<feature type="binding site" evidence="11">
    <location>
        <position position="74"/>
    </location>
    <ligand>
        <name>pyridoxal 5'-phosphate</name>
        <dbReference type="ChEBI" id="CHEBI:597326"/>
    </ligand>
</feature>
<feature type="modified residue" description="N6-(pyridoxal phosphate)lysine" evidence="12">
    <location>
        <position position="44"/>
    </location>
</feature>
<dbReference type="GO" id="GO:0004124">
    <property type="term" value="F:cysteine synthase activity"/>
    <property type="evidence" value="ECO:0007669"/>
    <property type="project" value="UniProtKB-UniRule"/>
</dbReference>
<comment type="catalytic activity">
    <reaction evidence="10 13">
        <text>O-acetyl-L-serine + hydrogen sulfide = L-cysteine + acetate</text>
        <dbReference type="Rhea" id="RHEA:14829"/>
        <dbReference type="ChEBI" id="CHEBI:29919"/>
        <dbReference type="ChEBI" id="CHEBI:30089"/>
        <dbReference type="ChEBI" id="CHEBI:35235"/>
        <dbReference type="ChEBI" id="CHEBI:58340"/>
        <dbReference type="EC" id="2.5.1.47"/>
    </reaction>
</comment>
<name>A0A9X2ADS0_9BACL</name>
<dbReference type="AlphaFoldDB" id="A0A9X2ADS0"/>
<dbReference type="RefSeq" id="WP_241712170.1">
    <property type="nucleotide sequence ID" value="NZ_JALBUF010000001.1"/>
</dbReference>
<feature type="domain" description="Tryptophan synthase beta chain-like PALP" evidence="14">
    <location>
        <begin position="7"/>
        <end position="291"/>
    </location>
</feature>
<evidence type="ECO:0000256" key="3">
    <source>
        <dbReference type="ARBA" id="ARBA00007103"/>
    </source>
</evidence>
<dbReference type="InterPro" id="IPR001926">
    <property type="entry name" value="TrpB-like_PALP"/>
</dbReference>
<reference evidence="15" key="1">
    <citation type="submission" date="2022-03" db="EMBL/GenBank/DDBJ databases">
        <title>Draft Genome Sequence of Firmicute Strain S0AB, a Heterotrophic Iron/Sulfur-Oxidizing Extreme Acidophile.</title>
        <authorList>
            <person name="Vergara E."/>
            <person name="Pakostova E."/>
            <person name="Johnson D.B."/>
            <person name="Holmes D.S."/>
        </authorList>
    </citation>
    <scope>NUCLEOTIDE SEQUENCE</scope>
    <source>
        <strain evidence="15">S0AB</strain>
    </source>
</reference>
<organism evidence="15 16">
    <name type="scientific">Sulfoacidibacillus ferrooxidans</name>
    <dbReference type="NCBI Taxonomy" id="2005001"/>
    <lineage>
        <taxon>Bacteria</taxon>
        <taxon>Bacillati</taxon>
        <taxon>Bacillota</taxon>
        <taxon>Bacilli</taxon>
        <taxon>Bacillales</taxon>
        <taxon>Alicyclobacillaceae</taxon>
        <taxon>Sulfoacidibacillus</taxon>
    </lineage>
</organism>
<keyword evidence="8 11" id="KW-0663">Pyridoxal phosphate</keyword>
<evidence type="ECO:0000256" key="12">
    <source>
        <dbReference type="PIRSR" id="PIRSR605856-51"/>
    </source>
</evidence>
<dbReference type="InterPro" id="IPR050214">
    <property type="entry name" value="Cys_Synth/Cystath_Beta-Synth"/>
</dbReference>
<evidence type="ECO:0000256" key="1">
    <source>
        <dbReference type="ARBA" id="ARBA00001933"/>
    </source>
</evidence>
<dbReference type="EC" id="2.5.1.47" evidence="4 13"/>
<evidence type="ECO:0000256" key="6">
    <source>
        <dbReference type="ARBA" id="ARBA00022605"/>
    </source>
</evidence>
<dbReference type="Gene3D" id="3.40.50.1100">
    <property type="match status" value="2"/>
</dbReference>
<dbReference type="PROSITE" id="PS00901">
    <property type="entry name" value="CYS_SYNTHASE"/>
    <property type="match status" value="1"/>
</dbReference>
<dbReference type="PANTHER" id="PTHR10314">
    <property type="entry name" value="CYSTATHIONINE BETA-SYNTHASE"/>
    <property type="match status" value="1"/>
</dbReference>
<dbReference type="NCBIfam" id="TIGR01139">
    <property type="entry name" value="cysK"/>
    <property type="match status" value="1"/>
</dbReference>
<dbReference type="FunFam" id="3.40.50.1100:FF:000002">
    <property type="entry name" value="Cysteine synthase"/>
    <property type="match status" value="1"/>
</dbReference>
<evidence type="ECO:0000256" key="13">
    <source>
        <dbReference type="RuleBase" id="RU003985"/>
    </source>
</evidence>
<dbReference type="InterPro" id="IPR005859">
    <property type="entry name" value="CysK"/>
</dbReference>
<dbReference type="SUPFAM" id="SSF53686">
    <property type="entry name" value="Tryptophan synthase beta subunit-like PLP-dependent enzymes"/>
    <property type="match status" value="1"/>
</dbReference>
<proteinExistence type="inferred from homology"/>
<keyword evidence="6 13" id="KW-0028">Amino-acid biosynthesis</keyword>
<evidence type="ECO:0000259" key="14">
    <source>
        <dbReference type="Pfam" id="PF00291"/>
    </source>
</evidence>
<protein>
    <recommendedName>
        <fullName evidence="5 13">Cysteine synthase</fullName>
        <ecNumber evidence="4 13">2.5.1.47</ecNumber>
    </recommendedName>
</protein>
<dbReference type="FunFam" id="3.40.50.1100:FF:000006">
    <property type="entry name" value="Cysteine synthase"/>
    <property type="match status" value="1"/>
</dbReference>
<dbReference type="InterPro" id="IPR001216">
    <property type="entry name" value="P-phosphate_BS"/>
</dbReference>
<evidence type="ECO:0000256" key="7">
    <source>
        <dbReference type="ARBA" id="ARBA00022679"/>
    </source>
</evidence>
<evidence type="ECO:0000256" key="10">
    <source>
        <dbReference type="ARBA" id="ARBA00047931"/>
    </source>
</evidence>
<evidence type="ECO:0000256" key="4">
    <source>
        <dbReference type="ARBA" id="ARBA00012681"/>
    </source>
</evidence>
<gene>
    <name evidence="15" type="primary">cysK_1</name>
    <name evidence="15" type="ORF">MM817_00857</name>
</gene>
<dbReference type="Pfam" id="PF00291">
    <property type="entry name" value="PALP"/>
    <property type="match status" value="1"/>
</dbReference>
<dbReference type="EMBL" id="JALBUF010000001">
    <property type="protein sequence ID" value="MCI0182592.1"/>
    <property type="molecule type" value="Genomic_DNA"/>
</dbReference>
<dbReference type="CDD" id="cd01561">
    <property type="entry name" value="CBS_like"/>
    <property type="match status" value="1"/>
</dbReference>
<dbReference type="InterPro" id="IPR036052">
    <property type="entry name" value="TrpB-like_PALP_sf"/>
</dbReference>
<accession>A0A9X2ADS0</accession>
<comment type="caution">
    <text evidence="15">The sequence shown here is derived from an EMBL/GenBank/DDBJ whole genome shotgun (WGS) entry which is preliminary data.</text>
</comment>
<dbReference type="GO" id="GO:0006535">
    <property type="term" value="P:cysteine biosynthetic process from serine"/>
    <property type="evidence" value="ECO:0007669"/>
    <property type="project" value="UniProtKB-UniRule"/>
</dbReference>
<evidence type="ECO:0000256" key="2">
    <source>
        <dbReference type="ARBA" id="ARBA00004962"/>
    </source>
</evidence>
<comment type="pathway">
    <text evidence="2">Amino-acid biosynthesis; L-cysteine biosynthesis; L-cysteine from L-serine: step 2/2.</text>
</comment>
<evidence type="ECO:0000256" key="11">
    <source>
        <dbReference type="PIRSR" id="PIRSR605856-50"/>
    </source>
</evidence>
<evidence type="ECO:0000313" key="16">
    <source>
        <dbReference type="Proteomes" id="UP001139263"/>
    </source>
</evidence>
<comment type="cofactor">
    <cofactor evidence="1 11 13">
        <name>pyridoxal 5'-phosphate</name>
        <dbReference type="ChEBI" id="CHEBI:597326"/>
    </cofactor>
</comment>
<keyword evidence="7 13" id="KW-0808">Transferase</keyword>
<evidence type="ECO:0000256" key="5">
    <source>
        <dbReference type="ARBA" id="ARBA00019371"/>
    </source>
</evidence>
<feature type="binding site" evidence="11">
    <location>
        <begin position="179"/>
        <end position="183"/>
    </location>
    <ligand>
        <name>pyridoxal 5'-phosphate</name>
        <dbReference type="ChEBI" id="CHEBI:597326"/>
    </ligand>
</feature>